<name>A0A286UKF1_9AGAM</name>
<dbReference type="InParanoid" id="A0A286UKF1"/>
<comment type="caution">
    <text evidence="1">The sequence shown here is derived from an EMBL/GenBank/DDBJ whole genome shotgun (WGS) entry which is preliminary data.</text>
</comment>
<protein>
    <submittedName>
        <fullName evidence="1">Uncharacterized protein</fullName>
    </submittedName>
</protein>
<organism evidence="1 2">
    <name type="scientific">Pyrrhoderma noxium</name>
    <dbReference type="NCBI Taxonomy" id="2282107"/>
    <lineage>
        <taxon>Eukaryota</taxon>
        <taxon>Fungi</taxon>
        <taxon>Dikarya</taxon>
        <taxon>Basidiomycota</taxon>
        <taxon>Agaricomycotina</taxon>
        <taxon>Agaricomycetes</taxon>
        <taxon>Hymenochaetales</taxon>
        <taxon>Hymenochaetaceae</taxon>
        <taxon>Pyrrhoderma</taxon>
    </lineage>
</organism>
<sequence length="78" mass="9232">MNSVSDLVSTLNKIQSCYDTVRPLLSFVPHICNKYNIIRIHESMSFFFLELTLHLKSLTRNIYIYITLHPLLQIHRNL</sequence>
<reference evidence="1 2" key="1">
    <citation type="journal article" date="2017" name="Mol. Ecol.">
        <title>Comparative and population genomic landscape of Phellinus noxius: A hypervariable fungus causing root rot in trees.</title>
        <authorList>
            <person name="Chung C.L."/>
            <person name="Lee T.J."/>
            <person name="Akiba M."/>
            <person name="Lee H.H."/>
            <person name="Kuo T.H."/>
            <person name="Liu D."/>
            <person name="Ke H.M."/>
            <person name="Yokoi T."/>
            <person name="Roa M.B."/>
            <person name="Lu M.J."/>
            <person name="Chang Y.Y."/>
            <person name="Ann P.J."/>
            <person name="Tsai J.N."/>
            <person name="Chen C.Y."/>
            <person name="Tzean S.S."/>
            <person name="Ota Y."/>
            <person name="Hattori T."/>
            <person name="Sahashi N."/>
            <person name="Liou R.F."/>
            <person name="Kikuchi T."/>
            <person name="Tsai I.J."/>
        </authorList>
    </citation>
    <scope>NUCLEOTIDE SEQUENCE [LARGE SCALE GENOMIC DNA]</scope>
    <source>
        <strain evidence="1 2">FFPRI411160</strain>
    </source>
</reference>
<dbReference type="EMBL" id="NBII01000004">
    <property type="protein sequence ID" value="PAV20096.1"/>
    <property type="molecule type" value="Genomic_DNA"/>
</dbReference>
<keyword evidence="2" id="KW-1185">Reference proteome</keyword>
<dbReference type="AlphaFoldDB" id="A0A286UKF1"/>
<evidence type="ECO:0000313" key="2">
    <source>
        <dbReference type="Proteomes" id="UP000217199"/>
    </source>
</evidence>
<dbReference type="Proteomes" id="UP000217199">
    <property type="component" value="Unassembled WGS sequence"/>
</dbReference>
<proteinExistence type="predicted"/>
<accession>A0A286UKF1</accession>
<gene>
    <name evidence="1" type="ORF">PNOK_0503000</name>
</gene>
<evidence type="ECO:0000313" key="1">
    <source>
        <dbReference type="EMBL" id="PAV20096.1"/>
    </source>
</evidence>